<dbReference type="EMBL" id="OV696698">
    <property type="protein sequence ID" value="CAH1243243.1"/>
    <property type="molecule type" value="Genomic_DNA"/>
</dbReference>
<name>A0A8K0EBZ8_BRALA</name>
<protein>
    <submittedName>
        <fullName evidence="1">Hypp7065 protein</fullName>
    </submittedName>
</protein>
<evidence type="ECO:0000313" key="2">
    <source>
        <dbReference type="Proteomes" id="UP000838412"/>
    </source>
</evidence>
<keyword evidence="2" id="KW-1185">Reference proteome</keyword>
<dbReference type="AlphaFoldDB" id="A0A8K0EBZ8"/>
<reference evidence="1" key="1">
    <citation type="submission" date="2022-01" db="EMBL/GenBank/DDBJ databases">
        <authorList>
            <person name="Braso-Vives M."/>
        </authorList>
    </citation>
    <scope>NUCLEOTIDE SEQUENCE</scope>
</reference>
<accession>A0A8K0EBZ8</accession>
<dbReference type="Proteomes" id="UP000838412">
    <property type="component" value="Chromosome 13"/>
</dbReference>
<organism evidence="1 2">
    <name type="scientific">Branchiostoma lanceolatum</name>
    <name type="common">Common lancelet</name>
    <name type="synonym">Amphioxus lanceolatum</name>
    <dbReference type="NCBI Taxonomy" id="7740"/>
    <lineage>
        <taxon>Eukaryota</taxon>
        <taxon>Metazoa</taxon>
        <taxon>Chordata</taxon>
        <taxon>Cephalochordata</taxon>
        <taxon>Leptocardii</taxon>
        <taxon>Amphioxiformes</taxon>
        <taxon>Branchiostomatidae</taxon>
        <taxon>Branchiostoma</taxon>
    </lineage>
</organism>
<gene>
    <name evidence="1" type="primary">Hypp7065</name>
    <name evidence="1" type="ORF">BLAG_LOCUS6299</name>
</gene>
<evidence type="ECO:0000313" key="1">
    <source>
        <dbReference type="EMBL" id="CAH1243243.1"/>
    </source>
</evidence>
<proteinExistence type="predicted"/>
<sequence>MYPRDLIHPPDLVFSLQMDVSPVPNMIPTIDVDGHEFTNSNRVTAIDSVELGCYSPCQEDYPVPARPNYPTRWMSARDVRC</sequence>